<comment type="similarity">
    <text evidence="1">Belongs to the Skp family.</text>
</comment>
<dbReference type="GO" id="GO:0005829">
    <property type="term" value="C:cytosol"/>
    <property type="evidence" value="ECO:0007669"/>
    <property type="project" value="TreeGrafter"/>
</dbReference>
<evidence type="ECO:0000256" key="5">
    <source>
        <dbReference type="SAM" id="SignalP"/>
    </source>
</evidence>
<evidence type="ECO:0000256" key="2">
    <source>
        <dbReference type="ARBA" id="ARBA00022729"/>
    </source>
</evidence>
<name>A0A1M6A424_9BACT</name>
<dbReference type="PANTHER" id="PTHR35089:SF1">
    <property type="entry name" value="CHAPERONE PROTEIN SKP"/>
    <property type="match status" value="1"/>
</dbReference>
<dbReference type="AlphaFoldDB" id="A0A1M6A424"/>
<dbReference type="Gene3D" id="3.30.910.20">
    <property type="entry name" value="Skp domain"/>
    <property type="match status" value="1"/>
</dbReference>
<evidence type="ECO:0000313" key="7">
    <source>
        <dbReference type="Proteomes" id="UP000184418"/>
    </source>
</evidence>
<feature type="coiled-coil region" evidence="3">
    <location>
        <begin position="52"/>
        <end position="105"/>
    </location>
</feature>
<protein>
    <submittedName>
        <fullName evidence="6">Periplasmic chaperone for outer membrane proteins Skp</fullName>
    </submittedName>
</protein>
<feature type="compositionally biased region" description="Low complexity" evidence="4">
    <location>
        <begin position="214"/>
        <end position="224"/>
    </location>
</feature>
<evidence type="ECO:0000256" key="4">
    <source>
        <dbReference type="SAM" id="MobiDB-lite"/>
    </source>
</evidence>
<evidence type="ECO:0000256" key="1">
    <source>
        <dbReference type="ARBA" id="ARBA00009091"/>
    </source>
</evidence>
<gene>
    <name evidence="6" type="ORF">SAMN02745146_0489</name>
</gene>
<dbReference type="SMART" id="SM00935">
    <property type="entry name" value="OmpH"/>
    <property type="match status" value="1"/>
</dbReference>
<feature type="region of interest" description="Disordered" evidence="4">
    <location>
        <begin position="176"/>
        <end position="224"/>
    </location>
</feature>
<dbReference type="STRING" id="1121955.SAMN02745146_0489"/>
<evidence type="ECO:0000313" key="6">
    <source>
        <dbReference type="EMBL" id="SHI31274.1"/>
    </source>
</evidence>
<keyword evidence="7" id="KW-1185">Reference proteome</keyword>
<evidence type="ECO:0000256" key="3">
    <source>
        <dbReference type="SAM" id="Coils"/>
    </source>
</evidence>
<organism evidence="6 7">
    <name type="scientific">Hymenobacter daecheongensis DSM 21074</name>
    <dbReference type="NCBI Taxonomy" id="1121955"/>
    <lineage>
        <taxon>Bacteria</taxon>
        <taxon>Pseudomonadati</taxon>
        <taxon>Bacteroidota</taxon>
        <taxon>Cytophagia</taxon>
        <taxon>Cytophagales</taxon>
        <taxon>Hymenobacteraceae</taxon>
        <taxon>Hymenobacter</taxon>
    </lineage>
</organism>
<dbReference type="SUPFAM" id="SSF111384">
    <property type="entry name" value="OmpH-like"/>
    <property type="match status" value="1"/>
</dbReference>
<dbReference type="InterPro" id="IPR024930">
    <property type="entry name" value="Skp_dom_sf"/>
</dbReference>
<proteinExistence type="inferred from homology"/>
<accession>A0A1M6A424</accession>
<feature type="signal peptide" evidence="5">
    <location>
        <begin position="1"/>
        <end position="23"/>
    </location>
</feature>
<feature type="chain" id="PRO_5013155531" evidence="5">
    <location>
        <begin position="24"/>
        <end position="224"/>
    </location>
</feature>
<dbReference type="GO" id="GO:0050821">
    <property type="term" value="P:protein stabilization"/>
    <property type="evidence" value="ECO:0007669"/>
    <property type="project" value="TreeGrafter"/>
</dbReference>
<dbReference type="Proteomes" id="UP000184418">
    <property type="component" value="Unassembled WGS sequence"/>
</dbReference>
<sequence>MKKLFCLLSAAFVLLTATPAAQAQKFGYIDSEFIMGKMPAYAQAQQELNTLSTNWQKEIESQKKDLDKLYRNYQSEEVLLTEPMKKKRQDEILKKEQDVKAYQNKIFGYEGQLFKKRQELTKPVQDQVFEAVEKVAKKKQLGIIFDKSGDLTMLYTNPIHDYTEFVMEELGLASEDRNQPAQKGAVRTVTKPTTPAGDSESDEAPAPAPRKPATRAPRPGAGKN</sequence>
<dbReference type="InterPro" id="IPR005632">
    <property type="entry name" value="Chaperone_Skp"/>
</dbReference>
<dbReference type="OrthoDB" id="9788552at2"/>
<keyword evidence="2 5" id="KW-0732">Signal</keyword>
<keyword evidence="3" id="KW-0175">Coiled coil</keyword>
<dbReference type="RefSeq" id="WP_073104847.1">
    <property type="nucleotide sequence ID" value="NZ_FQYN01000001.1"/>
</dbReference>
<reference evidence="6 7" key="1">
    <citation type="submission" date="2016-11" db="EMBL/GenBank/DDBJ databases">
        <authorList>
            <person name="Jaros S."/>
            <person name="Januszkiewicz K."/>
            <person name="Wedrychowicz H."/>
        </authorList>
    </citation>
    <scope>NUCLEOTIDE SEQUENCE [LARGE SCALE GENOMIC DNA]</scope>
    <source>
        <strain evidence="6 7">DSM 21074</strain>
    </source>
</reference>
<dbReference type="GO" id="GO:0051082">
    <property type="term" value="F:unfolded protein binding"/>
    <property type="evidence" value="ECO:0007669"/>
    <property type="project" value="InterPro"/>
</dbReference>
<dbReference type="PANTHER" id="PTHR35089">
    <property type="entry name" value="CHAPERONE PROTEIN SKP"/>
    <property type="match status" value="1"/>
</dbReference>
<dbReference type="EMBL" id="FQYN01000001">
    <property type="protein sequence ID" value="SHI31274.1"/>
    <property type="molecule type" value="Genomic_DNA"/>
</dbReference>
<dbReference type="Pfam" id="PF03938">
    <property type="entry name" value="OmpH"/>
    <property type="match status" value="1"/>
</dbReference>